<proteinExistence type="predicted"/>
<name>A0A4Y2CXQ9_ARAVE</name>
<dbReference type="AlphaFoldDB" id="A0A4Y2CXQ9"/>
<evidence type="ECO:0000313" key="2">
    <source>
        <dbReference type="Proteomes" id="UP000499080"/>
    </source>
</evidence>
<dbReference type="Proteomes" id="UP000499080">
    <property type="component" value="Unassembled WGS sequence"/>
</dbReference>
<accession>A0A4Y2CXQ9</accession>
<evidence type="ECO:0000313" key="1">
    <source>
        <dbReference type="EMBL" id="GBM08504.1"/>
    </source>
</evidence>
<protein>
    <recommendedName>
        <fullName evidence="3">Mos1 transposase HTH domain-containing protein</fullName>
    </recommendedName>
</protein>
<gene>
    <name evidence="1" type="ORF">AVEN_69735_1</name>
</gene>
<evidence type="ECO:0008006" key="3">
    <source>
        <dbReference type="Google" id="ProtNLM"/>
    </source>
</evidence>
<dbReference type="EMBL" id="BGPR01000258">
    <property type="protein sequence ID" value="GBM08504.1"/>
    <property type="molecule type" value="Genomic_DNA"/>
</dbReference>
<keyword evidence="2" id="KW-1185">Reference proteome</keyword>
<comment type="caution">
    <text evidence="1">The sequence shown here is derived from an EMBL/GenBank/DDBJ whole genome shotgun (WGS) entry which is preliminary data.</text>
</comment>
<sequence length="122" mass="13738">MHNTVVRDCGDAALPYCAVVRWLKMFRDGRNVTQDQQHSGQHQVDNQAIQLVAGLMEVDQQWTSRELSAEITNASKLCSIFCSTSLDTARLQRDGSPICCPRCNFGTVKHLNRNFEPKRKGS</sequence>
<organism evidence="1 2">
    <name type="scientific">Araneus ventricosus</name>
    <name type="common">Orbweaver spider</name>
    <name type="synonym">Epeira ventricosa</name>
    <dbReference type="NCBI Taxonomy" id="182803"/>
    <lineage>
        <taxon>Eukaryota</taxon>
        <taxon>Metazoa</taxon>
        <taxon>Ecdysozoa</taxon>
        <taxon>Arthropoda</taxon>
        <taxon>Chelicerata</taxon>
        <taxon>Arachnida</taxon>
        <taxon>Araneae</taxon>
        <taxon>Araneomorphae</taxon>
        <taxon>Entelegynae</taxon>
        <taxon>Araneoidea</taxon>
        <taxon>Araneidae</taxon>
        <taxon>Araneus</taxon>
    </lineage>
</organism>
<reference evidence="1 2" key="1">
    <citation type="journal article" date="2019" name="Sci. Rep.">
        <title>Orb-weaving spider Araneus ventricosus genome elucidates the spidroin gene catalogue.</title>
        <authorList>
            <person name="Kono N."/>
            <person name="Nakamura H."/>
            <person name="Ohtoshi R."/>
            <person name="Moran D.A.P."/>
            <person name="Shinohara A."/>
            <person name="Yoshida Y."/>
            <person name="Fujiwara M."/>
            <person name="Mori M."/>
            <person name="Tomita M."/>
            <person name="Arakawa K."/>
        </authorList>
    </citation>
    <scope>NUCLEOTIDE SEQUENCE [LARGE SCALE GENOMIC DNA]</scope>
</reference>